<evidence type="ECO:0000313" key="3">
    <source>
        <dbReference type="EMBL" id="SPC74436.1"/>
    </source>
</evidence>
<dbReference type="SUPFAM" id="SSF54928">
    <property type="entry name" value="RNA-binding domain, RBD"/>
    <property type="match status" value="1"/>
</dbReference>
<dbReference type="EMBL" id="OIVN01000110">
    <property type="protein sequence ID" value="SPC74436.1"/>
    <property type="molecule type" value="Genomic_DNA"/>
</dbReference>
<dbReference type="SMART" id="SM00360">
    <property type="entry name" value="RRM"/>
    <property type="match status" value="1"/>
</dbReference>
<dbReference type="InterPro" id="IPR012677">
    <property type="entry name" value="Nucleotide-bd_a/b_plait_sf"/>
</dbReference>
<feature type="domain" description="RRM" evidence="2">
    <location>
        <begin position="21"/>
        <end position="69"/>
    </location>
</feature>
<keyword evidence="1" id="KW-0694">RNA-binding</keyword>
<evidence type="ECO:0000256" key="1">
    <source>
        <dbReference type="PROSITE-ProRule" id="PRU00176"/>
    </source>
</evidence>
<sequence length="103" mass="11695">MKMVPPLQPQPQPPGFLLQKASLYVGDLDPQVTESDLVKVFSTVGPIASVRLCRENHTRKSLRYAYVNFLHHYHGKLKEPSVSFSLKLFLCCPCLFWGFLGQC</sequence>
<dbReference type="AlphaFoldDB" id="A0A2N9E675"/>
<name>A0A2N9E675_FAGSY</name>
<protein>
    <recommendedName>
        <fullName evidence="2">RRM domain-containing protein</fullName>
    </recommendedName>
</protein>
<reference evidence="3" key="1">
    <citation type="submission" date="2018-02" db="EMBL/GenBank/DDBJ databases">
        <authorList>
            <person name="Cohen D.B."/>
            <person name="Kent A.D."/>
        </authorList>
    </citation>
    <scope>NUCLEOTIDE SEQUENCE</scope>
</reference>
<evidence type="ECO:0000259" key="2">
    <source>
        <dbReference type="PROSITE" id="PS50102"/>
    </source>
</evidence>
<dbReference type="Gene3D" id="3.30.70.330">
    <property type="match status" value="1"/>
</dbReference>
<dbReference type="Pfam" id="PF00076">
    <property type="entry name" value="RRM_1"/>
    <property type="match status" value="1"/>
</dbReference>
<gene>
    <name evidence="3" type="ORF">FSB_LOCUS2318</name>
</gene>
<dbReference type="GO" id="GO:0003723">
    <property type="term" value="F:RNA binding"/>
    <property type="evidence" value="ECO:0007669"/>
    <property type="project" value="UniProtKB-UniRule"/>
</dbReference>
<dbReference type="InterPro" id="IPR000504">
    <property type="entry name" value="RRM_dom"/>
</dbReference>
<dbReference type="InterPro" id="IPR035979">
    <property type="entry name" value="RBD_domain_sf"/>
</dbReference>
<accession>A0A2N9E675</accession>
<organism evidence="3">
    <name type="scientific">Fagus sylvatica</name>
    <name type="common">Beechnut</name>
    <dbReference type="NCBI Taxonomy" id="28930"/>
    <lineage>
        <taxon>Eukaryota</taxon>
        <taxon>Viridiplantae</taxon>
        <taxon>Streptophyta</taxon>
        <taxon>Embryophyta</taxon>
        <taxon>Tracheophyta</taxon>
        <taxon>Spermatophyta</taxon>
        <taxon>Magnoliopsida</taxon>
        <taxon>eudicotyledons</taxon>
        <taxon>Gunneridae</taxon>
        <taxon>Pentapetalae</taxon>
        <taxon>rosids</taxon>
        <taxon>fabids</taxon>
        <taxon>Fagales</taxon>
        <taxon>Fagaceae</taxon>
        <taxon>Fagus</taxon>
    </lineage>
</organism>
<proteinExistence type="predicted"/>
<dbReference type="PROSITE" id="PS50102">
    <property type="entry name" value="RRM"/>
    <property type="match status" value="1"/>
</dbReference>